<dbReference type="PROSITE" id="PS50110">
    <property type="entry name" value="RESPONSE_REGULATORY"/>
    <property type="match status" value="1"/>
</dbReference>
<keyword evidence="3" id="KW-1133">Transmembrane helix</keyword>
<feature type="compositionally biased region" description="Polar residues" evidence="2">
    <location>
        <begin position="267"/>
        <end position="278"/>
    </location>
</feature>
<feature type="modified residue" description="4-aspartylphosphate" evidence="1">
    <location>
        <position position="174"/>
    </location>
</feature>
<dbReference type="RefSeq" id="WP_188528292.1">
    <property type="nucleotide sequence ID" value="NZ_BMGI01000004.1"/>
</dbReference>
<feature type="region of interest" description="Disordered" evidence="2">
    <location>
        <begin position="86"/>
        <end position="105"/>
    </location>
</feature>
<evidence type="ECO:0000256" key="3">
    <source>
        <dbReference type="SAM" id="Phobius"/>
    </source>
</evidence>
<organism evidence="5 6">
    <name type="scientific">Sinisalibacter lacisalsi</name>
    <dbReference type="NCBI Taxonomy" id="1526570"/>
    <lineage>
        <taxon>Bacteria</taxon>
        <taxon>Pseudomonadati</taxon>
        <taxon>Pseudomonadota</taxon>
        <taxon>Alphaproteobacteria</taxon>
        <taxon>Rhodobacterales</taxon>
        <taxon>Roseobacteraceae</taxon>
        <taxon>Sinisalibacter</taxon>
    </lineage>
</organism>
<comment type="caution">
    <text evidence="5">The sequence shown here is derived from an EMBL/GenBank/DDBJ whole genome shotgun (WGS) entry which is preliminary data.</text>
</comment>
<reference evidence="6" key="1">
    <citation type="journal article" date="2019" name="Int. J. Syst. Evol. Microbiol.">
        <title>The Global Catalogue of Microorganisms (GCM) 10K type strain sequencing project: providing services to taxonomists for standard genome sequencing and annotation.</title>
        <authorList>
            <consortium name="The Broad Institute Genomics Platform"/>
            <consortium name="The Broad Institute Genome Sequencing Center for Infectious Disease"/>
            <person name="Wu L."/>
            <person name="Ma J."/>
        </authorList>
    </citation>
    <scope>NUCLEOTIDE SEQUENCE [LARGE SCALE GENOMIC DNA]</scope>
    <source>
        <strain evidence="6">CGMCC 1.12922</strain>
    </source>
</reference>
<proteinExistence type="predicted"/>
<keyword evidence="3" id="KW-0812">Transmembrane</keyword>
<evidence type="ECO:0000259" key="4">
    <source>
        <dbReference type="PROSITE" id="PS50110"/>
    </source>
</evidence>
<dbReference type="InterPro" id="IPR001789">
    <property type="entry name" value="Sig_transdc_resp-reg_receiver"/>
</dbReference>
<evidence type="ECO:0000256" key="2">
    <source>
        <dbReference type="SAM" id="MobiDB-lite"/>
    </source>
</evidence>
<feature type="region of interest" description="Disordered" evidence="2">
    <location>
        <begin position="243"/>
        <end position="278"/>
    </location>
</feature>
<keyword evidence="6" id="KW-1185">Reference proteome</keyword>
<feature type="compositionally biased region" description="Low complexity" evidence="2">
    <location>
        <begin position="92"/>
        <end position="105"/>
    </location>
</feature>
<dbReference type="Gene3D" id="3.40.50.2300">
    <property type="match status" value="1"/>
</dbReference>
<keyword evidence="3" id="KW-0472">Membrane</keyword>
<feature type="domain" description="Response regulatory" evidence="4">
    <location>
        <begin position="123"/>
        <end position="241"/>
    </location>
</feature>
<gene>
    <name evidence="5" type="ORF">GCM10011358_25260</name>
</gene>
<feature type="transmembrane region" description="Helical" evidence="3">
    <location>
        <begin position="33"/>
        <end position="56"/>
    </location>
</feature>
<evidence type="ECO:0000313" key="6">
    <source>
        <dbReference type="Proteomes" id="UP000617355"/>
    </source>
</evidence>
<sequence length="278" mass="29370">MQKAFVSKSRALRERDPQAMANPDRVPPRQPNIAFAALLSGYPVALIAIVALVVAGRPLPEVLLIAVGLQILVFCGVLALGTLRATSPGLPPRTTGDTPDTPPETADIWRVYPGRGEGDAASRIALISPDMEQSRSIATDLAGLGREVHHTTDRDSMFASVQARPDDWGLVIFDFDAAPDLETGVDDLLDFRSACPDMPVLLLSGGSLRSDFSSNRRPIGDATLRKPVVPRRLMEGIAAASLNSESCRQGEGGGAQAAEADIPQVASRATPSQPGFSG</sequence>
<name>A0ABQ1QQ50_9RHOB</name>
<evidence type="ECO:0000256" key="1">
    <source>
        <dbReference type="PROSITE-ProRule" id="PRU00169"/>
    </source>
</evidence>
<dbReference type="EMBL" id="BMGI01000004">
    <property type="protein sequence ID" value="GGD40297.1"/>
    <property type="molecule type" value="Genomic_DNA"/>
</dbReference>
<accession>A0ABQ1QQ50</accession>
<dbReference type="InterPro" id="IPR011006">
    <property type="entry name" value="CheY-like_superfamily"/>
</dbReference>
<feature type="region of interest" description="Disordered" evidence="2">
    <location>
        <begin position="1"/>
        <end position="26"/>
    </location>
</feature>
<keyword evidence="1" id="KW-0597">Phosphoprotein</keyword>
<dbReference type="Proteomes" id="UP000617355">
    <property type="component" value="Unassembled WGS sequence"/>
</dbReference>
<evidence type="ECO:0000313" key="5">
    <source>
        <dbReference type="EMBL" id="GGD40297.1"/>
    </source>
</evidence>
<dbReference type="SUPFAM" id="SSF52172">
    <property type="entry name" value="CheY-like"/>
    <property type="match status" value="1"/>
</dbReference>
<protein>
    <recommendedName>
        <fullName evidence="4">Response regulatory domain-containing protein</fullName>
    </recommendedName>
</protein>
<feature type="transmembrane region" description="Helical" evidence="3">
    <location>
        <begin position="62"/>
        <end position="83"/>
    </location>
</feature>